<dbReference type="PROSITE" id="PS50011">
    <property type="entry name" value="PROTEIN_KINASE_DOM"/>
    <property type="match status" value="1"/>
</dbReference>
<evidence type="ECO:0000256" key="3">
    <source>
        <dbReference type="ARBA" id="ARBA00022679"/>
    </source>
</evidence>
<organism evidence="11 12">
    <name type="scientific">Thamnocephalis sphaerospora</name>
    <dbReference type="NCBI Taxonomy" id="78915"/>
    <lineage>
        <taxon>Eukaryota</taxon>
        <taxon>Fungi</taxon>
        <taxon>Fungi incertae sedis</taxon>
        <taxon>Zoopagomycota</taxon>
        <taxon>Zoopagomycotina</taxon>
        <taxon>Zoopagomycetes</taxon>
        <taxon>Zoopagales</taxon>
        <taxon>Sigmoideomycetaceae</taxon>
        <taxon>Thamnocephalis</taxon>
    </lineage>
</organism>
<dbReference type="InterPro" id="IPR000719">
    <property type="entry name" value="Prot_kinase_dom"/>
</dbReference>
<evidence type="ECO:0000313" key="12">
    <source>
        <dbReference type="Proteomes" id="UP000271241"/>
    </source>
</evidence>
<dbReference type="OrthoDB" id="626167at2759"/>
<evidence type="ECO:0000313" key="11">
    <source>
        <dbReference type="EMBL" id="RKP05089.1"/>
    </source>
</evidence>
<dbReference type="PANTHER" id="PTHR24363">
    <property type="entry name" value="SERINE/THREONINE PROTEIN KINASE"/>
    <property type="match status" value="1"/>
</dbReference>
<dbReference type="Proteomes" id="UP000271241">
    <property type="component" value="Unassembled WGS sequence"/>
</dbReference>
<dbReference type="EMBL" id="KZ993276">
    <property type="protein sequence ID" value="RKP05089.1"/>
    <property type="molecule type" value="Genomic_DNA"/>
</dbReference>
<keyword evidence="2" id="KW-0723">Serine/threonine-protein kinase</keyword>
<dbReference type="EC" id="2.7.11.1" evidence="1"/>
<evidence type="ECO:0000256" key="8">
    <source>
        <dbReference type="ARBA" id="ARBA00048679"/>
    </source>
</evidence>
<feature type="region of interest" description="Disordered" evidence="9">
    <location>
        <begin position="1"/>
        <end position="41"/>
    </location>
</feature>
<gene>
    <name evidence="11" type="ORF">THASP1DRAFT_33080</name>
</gene>
<keyword evidence="12" id="KW-1185">Reference proteome</keyword>
<evidence type="ECO:0000256" key="6">
    <source>
        <dbReference type="ARBA" id="ARBA00022840"/>
    </source>
</evidence>
<proteinExistence type="predicted"/>
<dbReference type="GO" id="GO:0005524">
    <property type="term" value="F:ATP binding"/>
    <property type="evidence" value="ECO:0007669"/>
    <property type="project" value="UniProtKB-KW"/>
</dbReference>
<keyword evidence="5" id="KW-0418">Kinase</keyword>
<evidence type="ECO:0000256" key="2">
    <source>
        <dbReference type="ARBA" id="ARBA00022527"/>
    </source>
</evidence>
<dbReference type="Gene3D" id="1.10.510.10">
    <property type="entry name" value="Transferase(Phosphotransferase) domain 1"/>
    <property type="match status" value="1"/>
</dbReference>
<evidence type="ECO:0000256" key="5">
    <source>
        <dbReference type="ARBA" id="ARBA00022777"/>
    </source>
</evidence>
<evidence type="ECO:0000256" key="1">
    <source>
        <dbReference type="ARBA" id="ARBA00012513"/>
    </source>
</evidence>
<keyword evidence="3" id="KW-0808">Transferase</keyword>
<comment type="catalytic activity">
    <reaction evidence="8">
        <text>L-seryl-[protein] + ATP = O-phospho-L-seryl-[protein] + ADP + H(+)</text>
        <dbReference type="Rhea" id="RHEA:17989"/>
        <dbReference type="Rhea" id="RHEA-COMP:9863"/>
        <dbReference type="Rhea" id="RHEA-COMP:11604"/>
        <dbReference type="ChEBI" id="CHEBI:15378"/>
        <dbReference type="ChEBI" id="CHEBI:29999"/>
        <dbReference type="ChEBI" id="CHEBI:30616"/>
        <dbReference type="ChEBI" id="CHEBI:83421"/>
        <dbReference type="ChEBI" id="CHEBI:456216"/>
        <dbReference type="EC" id="2.7.11.1"/>
    </reaction>
</comment>
<dbReference type="Pfam" id="PF00069">
    <property type="entry name" value="Pkinase"/>
    <property type="match status" value="1"/>
</dbReference>
<dbReference type="GO" id="GO:0004674">
    <property type="term" value="F:protein serine/threonine kinase activity"/>
    <property type="evidence" value="ECO:0007669"/>
    <property type="project" value="UniProtKB-KW"/>
</dbReference>
<feature type="compositionally biased region" description="Polar residues" evidence="9">
    <location>
        <begin position="21"/>
        <end position="34"/>
    </location>
</feature>
<feature type="domain" description="Protein kinase" evidence="10">
    <location>
        <begin position="455"/>
        <end position="698"/>
    </location>
</feature>
<evidence type="ECO:0000259" key="10">
    <source>
        <dbReference type="PROSITE" id="PS50011"/>
    </source>
</evidence>
<feature type="compositionally biased region" description="Low complexity" evidence="9">
    <location>
        <begin position="7"/>
        <end position="20"/>
    </location>
</feature>
<feature type="region of interest" description="Disordered" evidence="9">
    <location>
        <begin position="251"/>
        <end position="271"/>
    </location>
</feature>
<evidence type="ECO:0000256" key="4">
    <source>
        <dbReference type="ARBA" id="ARBA00022741"/>
    </source>
</evidence>
<comment type="catalytic activity">
    <reaction evidence="7">
        <text>L-threonyl-[protein] + ATP = O-phospho-L-threonyl-[protein] + ADP + H(+)</text>
        <dbReference type="Rhea" id="RHEA:46608"/>
        <dbReference type="Rhea" id="RHEA-COMP:11060"/>
        <dbReference type="Rhea" id="RHEA-COMP:11605"/>
        <dbReference type="ChEBI" id="CHEBI:15378"/>
        <dbReference type="ChEBI" id="CHEBI:30013"/>
        <dbReference type="ChEBI" id="CHEBI:30616"/>
        <dbReference type="ChEBI" id="CHEBI:61977"/>
        <dbReference type="ChEBI" id="CHEBI:456216"/>
        <dbReference type="EC" id="2.7.11.1"/>
    </reaction>
</comment>
<protein>
    <recommendedName>
        <fullName evidence="1">non-specific serine/threonine protein kinase</fullName>
        <ecNumber evidence="1">2.7.11.1</ecNumber>
    </recommendedName>
</protein>
<dbReference type="PROSITE" id="PS00108">
    <property type="entry name" value="PROTEIN_KINASE_ST"/>
    <property type="match status" value="1"/>
</dbReference>
<dbReference type="PANTHER" id="PTHR24363:SF0">
    <property type="entry name" value="SERINE_THREONINE KINASE LIKE DOMAIN CONTAINING 1"/>
    <property type="match status" value="1"/>
</dbReference>
<accession>A0A4V1IVS6</accession>
<evidence type="ECO:0000256" key="9">
    <source>
        <dbReference type="SAM" id="MobiDB-lite"/>
    </source>
</evidence>
<evidence type="ECO:0000256" key="7">
    <source>
        <dbReference type="ARBA" id="ARBA00047899"/>
    </source>
</evidence>
<dbReference type="SUPFAM" id="SSF56112">
    <property type="entry name" value="Protein kinase-like (PK-like)"/>
    <property type="match status" value="1"/>
</dbReference>
<keyword evidence="4" id="KW-0547">Nucleotide-binding</keyword>
<reference evidence="12" key="1">
    <citation type="journal article" date="2018" name="Nat. Microbiol.">
        <title>Leveraging single-cell genomics to expand the fungal tree of life.</title>
        <authorList>
            <person name="Ahrendt S.R."/>
            <person name="Quandt C.A."/>
            <person name="Ciobanu D."/>
            <person name="Clum A."/>
            <person name="Salamov A."/>
            <person name="Andreopoulos B."/>
            <person name="Cheng J.F."/>
            <person name="Woyke T."/>
            <person name="Pelin A."/>
            <person name="Henrissat B."/>
            <person name="Reynolds N.K."/>
            <person name="Benny G.L."/>
            <person name="Smith M.E."/>
            <person name="James T.Y."/>
            <person name="Grigoriev I.V."/>
        </authorList>
    </citation>
    <scope>NUCLEOTIDE SEQUENCE [LARGE SCALE GENOMIC DNA]</scope>
    <source>
        <strain evidence="12">RSA 1356</strain>
    </source>
</reference>
<dbReference type="InterPro" id="IPR008271">
    <property type="entry name" value="Ser/Thr_kinase_AS"/>
</dbReference>
<sequence length="698" mass="79897">MTISNPAEESAVSAAHASNAPQQMQGIQHQTAQSQEEKDAELEKRCRGYLKELSLLDSMEKRLEKDTEKMMTEGERAAFYRGQVKEQQKDIDRQKAEIDVEWLNLARELVITYCGRHLPGMPEHKRLEEVEIALKWSPTQQENAITKHSLGNWHGPGSPFYDIYKRYLAARRRENASNDDVEALMSRDYVDNYSIVSTKNDLAEYAKPLLRKLLNKRTCLEVNEPKAYGQHFDGYYKVSDAEEPFNDMENNQQHSVQDTVSPSPDDKDVDDPPPFCANRLELRTVDFFRCLLGKYKHKMCTTTEYDFRVWIQALLVETKLRLTEDVYEGLFVTRDYPMPPDACYFSDSVSAGKRSRSVIRQTKPDFRVSIVPHAWLNGWVRGNPPYIEELCFMQCEVKKENATSKEEAKFFNQMAESLRGQEYLYNINAQSVIKSEHGPFCVGALLTGFDIEFYFAFMKRSGEGKYKCHIYLYKKVSLAGGDGEINGKRFVEASAAFCNQIDLVRERLRTDHADFSSSSVIMAEATGIDGKRLMVKVFVKESAGEHERKMHLYLSAFGRCRGWEDDMIPKHITKLVWDRNYSGCPVIVTEEVQKTSRQTWTPVQLTELAHQVAKTLHILHDKAQVVHGDIKPANLIVTERKDDSQMLDVILCDFGSMQYIDGPFLRDSTGGTDGYLAPENDGWHPTAASDIYSFGILR</sequence>
<dbReference type="STRING" id="78915.A0A4V1IVS6"/>
<dbReference type="AlphaFoldDB" id="A0A4V1IVS6"/>
<dbReference type="InterPro" id="IPR011009">
    <property type="entry name" value="Kinase-like_dom_sf"/>
</dbReference>
<name>A0A4V1IVS6_9FUNG</name>
<keyword evidence="6" id="KW-0067">ATP-binding</keyword>